<evidence type="ECO:0000313" key="2">
    <source>
        <dbReference type="EMBL" id="KAJ7698408.1"/>
    </source>
</evidence>
<feature type="compositionally biased region" description="Polar residues" evidence="1">
    <location>
        <begin position="288"/>
        <end position="304"/>
    </location>
</feature>
<feature type="region of interest" description="Disordered" evidence="1">
    <location>
        <begin position="281"/>
        <end position="355"/>
    </location>
</feature>
<dbReference type="AlphaFoldDB" id="A0AAD7GMV5"/>
<accession>A0AAD7GMV5</accession>
<feature type="region of interest" description="Disordered" evidence="1">
    <location>
        <begin position="1"/>
        <end position="41"/>
    </location>
</feature>
<sequence>MQSNNHNQTPSYYREHTRQQDGWTVLASPPAGPEPAIHNELPPPYTPVGAAVAPAVAPVAALAPAPVTGGVTLSFEIPINSNVIGATPVTRTKNYGRAVPFASGYTEICGVMGVDPTTAVVGYKWDNERANVPIHSLVNATDWNNCLEQGIGQTARARTRKVTCIIKNLNLPEETASGVNPTASKKRKAAATNSSDDRKTCDYTKEYRQLKSHLSCMTHKDLCFVSTVDGHHHRVEPYHASLWAKEIYSLLTIFESVGNASAKRPPENVVFQDFFLPERKKARKTGPDASSNPCAPTIHVTVNTGGSGSGSSSGSVTKSPPRRSPLATITAASTNRDNIDNPGPASTPNPDIPASLYRSQSHILDENSISEGVHYPPVTDILQLIDDSGIFEGSAALTFPAIIFADTLRDYQITHVDHVALLDPEFYVDQTNMPVELATLFWEESITALGRAHKGKGRATEF</sequence>
<keyword evidence="3" id="KW-1185">Reference proteome</keyword>
<reference evidence="2" key="1">
    <citation type="submission" date="2023-03" db="EMBL/GenBank/DDBJ databases">
        <title>Massive genome expansion in bonnet fungi (Mycena s.s.) driven by repeated elements and novel gene families across ecological guilds.</title>
        <authorList>
            <consortium name="Lawrence Berkeley National Laboratory"/>
            <person name="Harder C.B."/>
            <person name="Miyauchi S."/>
            <person name="Viragh M."/>
            <person name="Kuo A."/>
            <person name="Thoen E."/>
            <person name="Andreopoulos B."/>
            <person name="Lu D."/>
            <person name="Skrede I."/>
            <person name="Drula E."/>
            <person name="Henrissat B."/>
            <person name="Morin E."/>
            <person name="Kohler A."/>
            <person name="Barry K."/>
            <person name="LaButti K."/>
            <person name="Morin E."/>
            <person name="Salamov A."/>
            <person name="Lipzen A."/>
            <person name="Mereny Z."/>
            <person name="Hegedus B."/>
            <person name="Baldrian P."/>
            <person name="Stursova M."/>
            <person name="Weitz H."/>
            <person name="Taylor A."/>
            <person name="Grigoriev I.V."/>
            <person name="Nagy L.G."/>
            <person name="Martin F."/>
            <person name="Kauserud H."/>
        </authorList>
    </citation>
    <scope>NUCLEOTIDE SEQUENCE</scope>
    <source>
        <strain evidence="2">CBHHK067</strain>
    </source>
</reference>
<comment type="caution">
    <text evidence="2">The sequence shown here is derived from an EMBL/GenBank/DDBJ whole genome shotgun (WGS) entry which is preliminary data.</text>
</comment>
<dbReference type="Proteomes" id="UP001221757">
    <property type="component" value="Unassembled WGS sequence"/>
</dbReference>
<feature type="compositionally biased region" description="Polar residues" evidence="1">
    <location>
        <begin position="1"/>
        <end position="11"/>
    </location>
</feature>
<evidence type="ECO:0000313" key="3">
    <source>
        <dbReference type="Proteomes" id="UP001221757"/>
    </source>
</evidence>
<evidence type="ECO:0000256" key="1">
    <source>
        <dbReference type="SAM" id="MobiDB-lite"/>
    </source>
</evidence>
<feature type="region of interest" description="Disordered" evidence="1">
    <location>
        <begin position="176"/>
        <end position="197"/>
    </location>
</feature>
<protein>
    <submittedName>
        <fullName evidence="2">Uncharacterized protein</fullName>
    </submittedName>
</protein>
<gene>
    <name evidence="2" type="ORF">B0H17DRAFT_1129927</name>
</gene>
<name>A0AAD7GMV5_MYCRO</name>
<dbReference type="EMBL" id="JARKIE010000026">
    <property type="protein sequence ID" value="KAJ7698408.1"/>
    <property type="molecule type" value="Genomic_DNA"/>
</dbReference>
<proteinExistence type="predicted"/>
<organism evidence="2 3">
    <name type="scientific">Mycena rosella</name>
    <name type="common">Pink bonnet</name>
    <name type="synonym">Agaricus rosellus</name>
    <dbReference type="NCBI Taxonomy" id="1033263"/>
    <lineage>
        <taxon>Eukaryota</taxon>
        <taxon>Fungi</taxon>
        <taxon>Dikarya</taxon>
        <taxon>Basidiomycota</taxon>
        <taxon>Agaricomycotina</taxon>
        <taxon>Agaricomycetes</taxon>
        <taxon>Agaricomycetidae</taxon>
        <taxon>Agaricales</taxon>
        <taxon>Marasmiineae</taxon>
        <taxon>Mycenaceae</taxon>
        <taxon>Mycena</taxon>
    </lineage>
</organism>